<name>A0A834MC93_RHYFE</name>
<dbReference type="AlphaFoldDB" id="A0A834MC93"/>
<sequence length="187" mass="20626">MRLKTTANENYVEAILKSLITEPITLRSNKNKTETKSYQKKSPMLNSLTASDKRPEKTSEISWRASSSKPKVVGISLIKKIAKRASNRLSPPPAPSAAPQRPEIENCQSHAGPSISNYIGNSSRTASPFHSPSFSAPYETVQVARNKLKTKPSSICIFCERRETSTEKPSGSDNGIRLIRRAILSKI</sequence>
<evidence type="ECO:0000256" key="1">
    <source>
        <dbReference type="SAM" id="MobiDB-lite"/>
    </source>
</evidence>
<proteinExistence type="predicted"/>
<feature type="region of interest" description="Disordered" evidence="1">
    <location>
        <begin position="25"/>
        <end position="65"/>
    </location>
</feature>
<feature type="compositionally biased region" description="Polar residues" evidence="1">
    <location>
        <begin position="106"/>
        <end position="125"/>
    </location>
</feature>
<evidence type="ECO:0000313" key="2">
    <source>
        <dbReference type="EMBL" id="KAF7278443.1"/>
    </source>
</evidence>
<reference evidence="2" key="1">
    <citation type="submission" date="2020-08" db="EMBL/GenBank/DDBJ databases">
        <title>Genome sequencing and assembly of the red palm weevil Rhynchophorus ferrugineus.</title>
        <authorList>
            <person name="Dias G.B."/>
            <person name="Bergman C.M."/>
            <person name="Manee M."/>
        </authorList>
    </citation>
    <scope>NUCLEOTIDE SEQUENCE</scope>
    <source>
        <strain evidence="2">AA-2017</strain>
        <tissue evidence="2">Whole larva</tissue>
    </source>
</reference>
<organism evidence="2 3">
    <name type="scientific">Rhynchophorus ferrugineus</name>
    <name type="common">Red palm weevil</name>
    <name type="synonym">Curculio ferrugineus</name>
    <dbReference type="NCBI Taxonomy" id="354439"/>
    <lineage>
        <taxon>Eukaryota</taxon>
        <taxon>Metazoa</taxon>
        <taxon>Ecdysozoa</taxon>
        <taxon>Arthropoda</taxon>
        <taxon>Hexapoda</taxon>
        <taxon>Insecta</taxon>
        <taxon>Pterygota</taxon>
        <taxon>Neoptera</taxon>
        <taxon>Endopterygota</taxon>
        <taxon>Coleoptera</taxon>
        <taxon>Polyphaga</taxon>
        <taxon>Cucujiformia</taxon>
        <taxon>Curculionidae</taxon>
        <taxon>Dryophthorinae</taxon>
        <taxon>Rhynchophorus</taxon>
    </lineage>
</organism>
<feature type="region of interest" description="Disordered" evidence="1">
    <location>
        <begin position="84"/>
        <end position="130"/>
    </location>
</feature>
<evidence type="ECO:0000313" key="3">
    <source>
        <dbReference type="Proteomes" id="UP000625711"/>
    </source>
</evidence>
<accession>A0A834MC93</accession>
<dbReference type="Proteomes" id="UP000625711">
    <property type="component" value="Unassembled WGS sequence"/>
</dbReference>
<dbReference type="EMBL" id="JAACXV010000400">
    <property type="protein sequence ID" value="KAF7278443.1"/>
    <property type="molecule type" value="Genomic_DNA"/>
</dbReference>
<protein>
    <submittedName>
        <fullName evidence="2">Uncharacterized protein</fullName>
    </submittedName>
</protein>
<gene>
    <name evidence="2" type="ORF">GWI33_008405</name>
</gene>
<keyword evidence="3" id="KW-1185">Reference proteome</keyword>
<comment type="caution">
    <text evidence="2">The sequence shown here is derived from an EMBL/GenBank/DDBJ whole genome shotgun (WGS) entry which is preliminary data.</text>
</comment>